<dbReference type="PANTHER" id="PTHR10953">
    <property type="entry name" value="UBIQUITIN-ACTIVATING ENZYME E1"/>
    <property type="match status" value="1"/>
</dbReference>
<accession>A0A1E3GQB1</accession>
<dbReference type="SUPFAM" id="SSF69572">
    <property type="entry name" value="Activating enzymes of the ubiquitin-like proteins"/>
    <property type="match status" value="1"/>
</dbReference>
<protein>
    <recommendedName>
        <fullName evidence="10">Molybdopterin-synthase adenylyltransferase</fullName>
        <ecNumber evidence="9">2.7.7.80</ecNumber>
    </recommendedName>
    <alternativeName>
        <fullName evidence="13">MoaD protein adenylase</fullName>
    </alternativeName>
    <alternativeName>
        <fullName evidence="11">Molybdopterin-converting factor subunit 1 adenylase</fullName>
    </alternativeName>
    <alternativeName>
        <fullName evidence="12">Sulfur carrier protein MoaD adenylyltransferase</fullName>
    </alternativeName>
</protein>
<evidence type="ECO:0000256" key="7">
    <source>
        <dbReference type="ARBA" id="ARBA00055169"/>
    </source>
</evidence>
<dbReference type="GO" id="GO:0061605">
    <property type="term" value="F:molybdopterin-synthase adenylyltransferase activity"/>
    <property type="evidence" value="ECO:0007669"/>
    <property type="project" value="UniProtKB-EC"/>
</dbReference>
<dbReference type="InterPro" id="IPR035985">
    <property type="entry name" value="Ubiquitin-activating_enz"/>
</dbReference>
<evidence type="ECO:0000256" key="12">
    <source>
        <dbReference type="ARBA" id="ARBA00075328"/>
    </source>
</evidence>
<evidence type="ECO:0000313" key="15">
    <source>
        <dbReference type="EMBL" id="ODN66243.1"/>
    </source>
</evidence>
<evidence type="ECO:0000256" key="2">
    <source>
        <dbReference type="ARBA" id="ARBA00009919"/>
    </source>
</evidence>
<keyword evidence="15" id="KW-0548">Nucleotidyltransferase</keyword>
<evidence type="ECO:0000256" key="4">
    <source>
        <dbReference type="ARBA" id="ARBA00022741"/>
    </source>
</evidence>
<evidence type="ECO:0000256" key="5">
    <source>
        <dbReference type="ARBA" id="ARBA00022840"/>
    </source>
</evidence>
<gene>
    <name evidence="15" type="primary">moeB</name>
    <name evidence="15" type="ORF">A9E74_02049</name>
</gene>
<proteinExistence type="inferred from homology"/>
<dbReference type="GO" id="GO:0005524">
    <property type="term" value="F:ATP binding"/>
    <property type="evidence" value="ECO:0007669"/>
    <property type="project" value="UniProtKB-KW"/>
</dbReference>
<dbReference type="GO" id="GO:0004792">
    <property type="term" value="F:thiosulfate-cyanide sulfurtransferase activity"/>
    <property type="evidence" value="ECO:0007669"/>
    <property type="project" value="TreeGrafter"/>
</dbReference>
<dbReference type="Proteomes" id="UP000094379">
    <property type="component" value="Unassembled WGS sequence"/>
</dbReference>
<keyword evidence="3 15" id="KW-0808">Transferase</keyword>
<comment type="function">
    <text evidence="7">Catalyzes the adenylation by ATP of the carboxyl group of the C-terminal glycine of sulfur carrier protein MoaD.</text>
</comment>
<evidence type="ECO:0000256" key="9">
    <source>
        <dbReference type="ARBA" id="ARBA00066884"/>
    </source>
</evidence>
<dbReference type="RefSeq" id="WP_069296468.1">
    <property type="nucleotide sequence ID" value="NZ_MCRI01000024.1"/>
</dbReference>
<name>A0A1E3GQB1_9GAMM</name>
<dbReference type="GO" id="GO:0005829">
    <property type="term" value="C:cytosol"/>
    <property type="evidence" value="ECO:0007669"/>
    <property type="project" value="TreeGrafter"/>
</dbReference>
<dbReference type="EC" id="2.7.7.80" evidence="9"/>
<dbReference type="InterPro" id="IPR000594">
    <property type="entry name" value="ThiF_NAD_FAD-bd"/>
</dbReference>
<dbReference type="PANTHER" id="PTHR10953:SF102">
    <property type="entry name" value="ADENYLYLTRANSFERASE AND SULFURTRANSFERASE MOCS3"/>
    <property type="match status" value="1"/>
</dbReference>
<dbReference type="EMBL" id="MCRI01000024">
    <property type="protein sequence ID" value="ODN66243.1"/>
    <property type="molecule type" value="Genomic_DNA"/>
</dbReference>
<dbReference type="NCBIfam" id="NF004281">
    <property type="entry name" value="PRK05690.1"/>
    <property type="match status" value="1"/>
</dbReference>
<dbReference type="GO" id="GO:0008146">
    <property type="term" value="F:sulfotransferase activity"/>
    <property type="evidence" value="ECO:0007669"/>
    <property type="project" value="TreeGrafter"/>
</dbReference>
<evidence type="ECO:0000256" key="3">
    <source>
        <dbReference type="ARBA" id="ARBA00022679"/>
    </source>
</evidence>
<sequence length="252" mass="27515">MNDDQLLRYSRHILLPDFDITGQQRVLESRVLVIGLGGLGSPVALYLAAAGVGHLVLVDDDIVELTNLQRQIVHRQTSVGNTKTSSAAATLESLNDTIKVETIDHRLGELELTEQAVLADVIVDCTDNFSSRFLLNRVSKKTRTPLVSAAAIRWEGQISVYDARYADAPCYRCLYDDNGGDIQQSCAESGVLSPLLGMMGSIQAIETLKLLANIGTSLNGRLLIVDALSMQIREIKLKQDPACPVCHDKENN</sequence>
<dbReference type="STRING" id="291169.A9E74_02049"/>
<dbReference type="Gene3D" id="3.40.50.720">
    <property type="entry name" value="NAD(P)-binding Rossmann-like Domain"/>
    <property type="match status" value="1"/>
</dbReference>
<evidence type="ECO:0000256" key="11">
    <source>
        <dbReference type="ARBA" id="ARBA00075110"/>
    </source>
</evidence>
<comment type="subunit">
    <text evidence="8">Homodimer. Forms a stable heterotetrameric complex of 2 MoeB and 2 MoaD during adenylation of MoaD.</text>
</comment>
<evidence type="ECO:0000256" key="6">
    <source>
        <dbReference type="ARBA" id="ARBA00052218"/>
    </source>
</evidence>
<keyword evidence="5" id="KW-0067">ATP-binding</keyword>
<comment type="catalytic activity">
    <reaction evidence="6">
        <text>[molybdopterin-synthase sulfur-carrier protein]-C-terminal Gly-Gly + ATP + H(+) = [molybdopterin-synthase sulfur-carrier protein]-C-terminal Gly-Gly-AMP + diphosphate</text>
        <dbReference type="Rhea" id="RHEA:43616"/>
        <dbReference type="Rhea" id="RHEA-COMP:12159"/>
        <dbReference type="Rhea" id="RHEA-COMP:12202"/>
        <dbReference type="ChEBI" id="CHEBI:15378"/>
        <dbReference type="ChEBI" id="CHEBI:30616"/>
        <dbReference type="ChEBI" id="CHEBI:33019"/>
        <dbReference type="ChEBI" id="CHEBI:90618"/>
        <dbReference type="ChEBI" id="CHEBI:90778"/>
        <dbReference type="EC" id="2.7.7.80"/>
    </reaction>
</comment>
<evidence type="ECO:0000313" key="16">
    <source>
        <dbReference type="Proteomes" id="UP000094379"/>
    </source>
</evidence>
<evidence type="ECO:0000256" key="13">
    <source>
        <dbReference type="ARBA" id="ARBA00078531"/>
    </source>
</evidence>
<dbReference type="Pfam" id="PF00899">
    <property type="entry name" value="ThiF"/>
    <property type="match status" value="1"/>
</dbReference>
<comment type="similarity">
    <text evidence="2">Belongs to the HesA/MoeB/ThiF family.</text>
</comment>
<dbReference type="GO" id="GO:0008641">
    <property type="term" value="F:ubiquitin-like modifier activating enzyme activity"/>
    <property type="evidence" value="ECO:0007669"/>
    <property type="project" value="InterPro"/>
</dbReference>
<dbReference type="AlphaFoldDB" id="A0A1E3GQB1"/>
<evidence type="ECO:0000256" key="8">
    <source>
        <dbReference type="ARBA" id="ARBA00063809"/>
    </source>
</evidence>
<keyword evidence="4" id="KW-0547">Nucleotide-binding</keyword>
<dbReference type="FunFam" id="3.40.50.720:FF:000033">
    <property type="entry name" value="Adenylyltransferase and sulfurtransferase MOCS3"/>
    <property type="match status" value="1"/>
</dbReference>
<dbReference type="PATRIC" id="fig|291169.3.peg.2059"/>
<comment type="pathway">
    <text evidence="1">Cofactor biosynthesis; molybdopterin biosynthesis.</text>
</comment>
<dbReference type="InterPro" id="IPR045886">
    <property type="entry name" value="ThiF/MoeB/HesA"/>
</dbReference>
<keyword evidence="16" id="KW-1185">Reference proteome</keyword>
<evidence type="ECO:0000256" key="10">
    <source>
        <dbReference type="ARBA" id="ARBA00073635"/>
    </source>
</evidence>
<dbReference type="CDD" id="cd00757">
    <property type="entry name" value="ThiF_MoeB_HesA_family"/>
    <property type="match status" value="1"/>
</dbReference>
<reference evidence="15 16" key="1">
    <citation type="submission" date="2016-07" db="EMBL/GenBank/DDBJ databases">
        <title>Draft Genome Sequence of Methylophaga muralis Bur 1.</title>
        <authorList>
            <person name="Vasilenko O.V."/>
            <person name="Doronina N.V."/>
            <person name="Shmareva M.N."/>
            <person name="Tarlachkov S.V."/>
            <person name="Mustakhimov I."/>
            <person name="Trotsenko Y.A."/>
        </authorList>
    </citation>
    <scope>NUCLEOTIDE SEQUENCE [LARGE SCALE GENOMIC DNA]</scope>
    <source>
        <strain evidence="15 16">Bur 1</strain>
    </source>
</reference>
<comment type="caution">
    <text evidence="15">The sequence shown here is derived from an EMBL/GenBank/DDBJ whole genome shotgun (WGS) entry which is preliminary data.</text>
</comment>
<organism evidence="15 16">
    <name type="scientific">Methylophaga muralis</name>
    <dbReference type="NCBI Taxonomy" id="291169"/>
    <lineage>
        <taxon>Bacteria</taxon>
        <taxon>Pseudomonadati</taxon>
        <taxon>Pseudomonadota</taxon>
        <taxon>Gammaproteobacteria</taxon>
        <taxon>Thiotrichales</taxon>
        <taxon>Piscirickettsiaceae</taxon>
        <taxon>Methylophaga</taxon>
    </lineage>
</organism>
<evidence type="ECO:0000259" key="14">
    <source>
        <dbReference type="Pfam" id="PF00899"/>
    </source>
</evidence>
<feature type="domain" description="THIF-type NAD/FAD binding fold" evidence="14">
    <location>
        <begin position="9"/>
        <end position="245"/>
    </location>
</feature>
<evidence type="ECO:0000256" key="1">
    <source>
        <dbReference type="ARBA" id="ARBA00005046"/>
    </source>
</evidence>